<dbReference type="RefSeq" id="WP_074446541.1">
    <property type="nucleotide sequence ID" value="NZ_FMBM01000003.1"/>
</dbReference>
<accession>A0A0N8KEX5</accession>
<name>A0A0N8KEX5_9HYPH</name>
<feature type="compositionally biased region" description="Basic and acidic residues" evidence="1">
    <location>
        <begin position="198"/>
        <end position="211"/>
    </location>
</feature>
<feature type="signal peptide" evidence="2">
    <location>
        <begin position="1"/>
        <end position="22"/>
    </location>
</feature>
<comment type="caution">
    <text evidence="3">The sequence shown here is derived from an EMBL/GenBank/DDBJ whole genome shotgun (WGS) entry which is preliminary data.</text>
</comment>
<evidence type="ECO:0000313" key="3">
    <source>
        <dbReference type="EMBL" id="KPQ12554.1"/>
    </source>
</evidence>
<dbReference type="OrthoDB" id="8451554at2"/>
<protein>
    <submittedName>
        <fullName evidence="3">LTXXQ motif</fullName>
    </submittedName>
</protein>
<dbReference type="AlphaFoldDB" id="A0A0N8KEX5"/>
<sequence length="221" mass="24275">MKILAVMTFAAATALASVPAIAEGPARGGPGDPGGPAAMLDQDDRAALADARIAAIRAGLRLTQEQEALFEPVAEALRAMSHNAAPGFGRDGRDPGMRQGMRQGMRDGMRDGMQEMSRDERRAMRADMRERRGEGQAHDFMERLERRSEMASTNAAMMADLTQAMRPFWDGLDADQQRLLPILMQPNMTMGQNRHMRYGDSRSGHMGEHGPRRMRGHGASE</sequence>
<feature type="chain" id="PRO_5006027866" evidence="2">
    <location>
        <begin position="23"/>
        <end position="221"/>
    </location>
</feature>
<organism evidence="3 4">
    <name type="scientific">Saliniramus fredricksonii</name>
    <dbReference type="NCBI Taxonomy" id="1653334"/>
    <lineage>
        <taxon>Bacteria</taxon>
        <taxon>Pseudomonadati</taxon>
        <taxon>Pseudomonadota</taxon>
        <taxon>Alphaproteobacteria</taxon>
        <taxon>Hyphomicrobiales</taxon>
        <taxon>Salinarimonadaceae</taxon>
        <taxon>Saliniramus</taxon>
    </lineage>
</organism>
<feature type="region of interest" description="Disordered" evidence="1">
    <location>
        <begin position="198"/>
        <end position="221"/>
    </location>
</feature>
<evidence type="ECO:0000256" key="1">
    <source>
        <dbReference type="SAM" id="MobiDB-lite"/>
    </source>
</evidence>
<dbReference type="Proteomes" id="UP000050497">
    <property type="component" value="Unassembled WGS sequence"/>
</dbReference>
<evidence type="ECO:0000256" key="2">
    <source>
        <dbReference type="SAM" id="SignalP"/>
    </source>
</evidence>
<proteinExistence type="predicted"/>
<reference evidence="3 4" key="1">
    <citation type="submission" date="2015-09" db="EMBL/GenBank/DDBJ databases">
        <title>Identification and resolution of microdiversity through metagenomic sequencing of parallel consortia.</title>
        <authorList>
            <person name="Nelson W.C."/>
            <person name="Romine M.F."/>
            <person name="Lindemann S.R."/>
        </authorList>
    </citation>
    <scope>NUCLEOTIDE SEQUENCE [LARGE SCALE GENOMIC DNA]</scope>
    <source>
        <strain evidence="3">HL-109</strain>
    </source>
</reference>
<feature type="compositionally biased region" description="Basic residues" evidence="1">
    <location>
        <begin position="212"/>
        <end position="221"/>
    </location>
</feature>
<gene>
    <name evidence="3" type="ORF">HLUCCO17_00235</name>
</gene>
<dbReference type="EMBL" id="LJSX01000001">
    <property type="protein sequence ID" value="KPQ12554.1"/>
    <property type="molecule type" value="Genomic_DNA"/>
</dbReference>
<keyword evidence="2" id="KW-0732">Signal</keyword>
<evidence type="ECO:0000313" key="4">
    <source>
        <dbReference type="Proteomes" id="UP000050497"/>
    </source>
</evidence>